<reference evidence="2" key="1">
    <citation type="journal article" date="2004" name="Environ. Microbiol.">
        <title>The genome of Desulfotalea psychrophila, a sulfate-reducing bacterium from permanently cold Arctic sediments.</title>
        <authorList>
            <person name="Rabus R."/>
            <person name="Ruepp A."/>
            <person name="Frickey T."/>
            <person name="Rattei T."/>
            <person name="Fartmann B."/>
            <person name="Stark M."/>
            <person name="Bauer M."/>
            <person name="Zibat A."/>
            <person name="Lombardot T."/>
            <person name="Becker I."/>
            <person name="Amann J."/>
            <person name="Gellner K."/>
            <person name="Teeling H."/>
            <person name="Leuschner W.D."/>
            <person name="Gloeckner F.-O."/>
            <person name="Lupas A.N."/>
            <person name="Amann R."/>
            <person name="Klenk H.-P."/>
        </authorList>
    </citation>
    <scope>NUCLEOTIDE SEQUENCE [LARGE SCALE GENOMIC DNA]</scope>
    <source>
        <strain evidence="2">DSM 12343 / LSv54</strain>
    </source>
</reference>
<accession>Q6APE0</accession>
<dbReference type="KEGG" id="dps:DP1055"/>
<sequence length="141" mass="15961">MNLPYKLQDRLKVILCKNSKEQLNGLLQPPPLVKALMGFSCKCLFLFPIVTIICRFTLNQTHNLPIISPYPATSNIYEIQKSSGHHTSRIRHAHFENKSIIDATAEVSLSEAWVQRGEDHPPQQTIALIVLIQPCTYIRGV</sequence>
<dbReference type="HOGENOM" id="CLU_1822277_0_0_7"/>
<keyword evidence="2" id="KW-1185">Reference proteome</keyword>
<name>Q6APE0_DESPS</name>
<organism evidence="1 2">
    <name type="scientific">Desulfotalea psychrophila (strain LSv54 / DSM 12343)</name>
    <dbReference type="NCBI Taxonomy" id="177439"/>
    <lineage>
        <taxon>Bacteria</taxon>
        <taxon>Pseudomonadati</taxon>
        <taxon>Thermodesulfobacteriota</taxon>
        <taxon>Desulfobulbia</taxon>
        <taxon>Desulfobulbales</taxon>
        <taxon>Desulfocapsaceae</taxon>
        <taxon>Desulfotalea</taxon>
    </lineage>
</organism>
<proteinExistence type="predicted"/>
<dbReference type="EMBL" id="CR522870">
    <property type="protein sequence ID" value="CAG35784.1"/>
    <property type="molecule type" value="Genomic_DNA"/>
</dbReference>
<dbReference type="AlphaFoldDB" id="Q6APE0"/>
<dbReference type="Proteomes" id="UP000000602">
    <property type="component" value="Chromosome"/>
</dbReference>
<evidence type="ECO:0000313" key="1">
    <source>
        <dbReference type="EMBL" id="CAG35784.1"/>
    </source>
</evidence>
<gene>
    <name evidence="1" type="ordered locus">DP1055</name>
</gene>
<protein>
    <submittedName>
        <fullName evidence="1">Uncharacterized protein</fullName>
    </submittedName>
</protein>
<dbReference type="STRING" id="177439.DP1055"/>
<evidence type="ECO:0000313" key="2">
    <source>
        <dbReference type="Proteomes" id="UP000000602"/>
    </source>
</evidence>